<dbReference type="Pfam" id="PF10057">
    <property type="entry name" value="MpsC"/>
    <property type="match status" value="2"/>
</dbReference>
<organism evidence="2 3">
    <name type="scientific">Evansella vedderi</name>
    <dbReference type="NCBI Taxonomy" id="38282"/>
    <lineage>
        <taxon>Bacteria</taxon>
        <taxon>Bacillati</taxon>
        <taxon>Bacillota</taxon>
        <taxon>Bacilli</taxon>
        <taxon>Bacillales</taxon>
        <taxon>Bacillaceae</taxon>
        <taxon>Evansella</taxon>
    </lineage>
</organism>
<feature type="domain" description="Na+-translocating membrane potential-generating system MpsC" evidence="1">
    <location>
        <begin position="2"/>
        <end position="78"/>
    </location>
</feature>
<evidence type="ECO:0000259" key="1">
    <source>
        <dbReference type="Pfam" id="PF10057"/>
    </source>
</evidence>
<accession>A0ABU0A0D7</accession>
<evidence type="ECO:0000313" key="3">
    <source>
        <dbReference type="Proteomes" id="UP001230005"/>
    </source>
</evidence>
<protein>
    <submittedName>
        <fullName evidence="2">Uncharacterized protein YbcI</fullName>
    </submittedName>
</protein>
<comment type="caution">
    <text evidence="2">The sequence shown here is derived from an EMBL/GenBank/DDBJ whole genome shotgun (WGS) entry which is preliminary data.</text>
</comment>
<sequence length="194" mass="22436">MSKKYLILYIRGFISPMEEVLIKKGQISYVDHAREVIIGHLLEEIKGVVQVDLDVNVEGYFHDWNFPNNSGVICMVLDDDTCAPVHSPTFSLKDLELEVARITAMVQKEPDKIKTYPLSPHIVLVERVGILIPIEKALIQNGYQEELKLTKGNLEKSYFHHQSNFDDIFNTYVLDIFIDWDFKMDKSMICFVLK</sequence>
<dbReference type="EMBL" id="JAUSUG010000021">
    <property type="protein sequence ID" value="MDQ0256952.1"/>
    <property type="molecule type" value="Genomic_DNA"/>
</dbReference>
<gene>
    <name evidence="2" type="ORF">J2S74_004397</name>
</gene>
<feature type="domain" description="Na+-translocating membrane potential-generating system MpsC" evidence="1">
    <location>
        <begin position="105"/>
        <end position="194"/>
    </location>
</feature>
<evidence type="ECO:0000313" key="2">
    <source>
        <dbReference type="EMBL" id="MDQ0256952.1"/>
    </source>
</evidence>
<reference evidence="2 3" key="1">
    <citation type="submission" date="2023-07" db="EMBL/GenBank/DDBJ databases">
        <title>Genomic Encyclopedia of Type Strains, Phase IV (KMG-IV): sequencing the most valuable type-strain genomes for metagenomic binning, comparative biology and taxonomic classification.</title>
        <authorList>
            <person name="Goeker M."/>
        </authorList>
    </citation>
    <scope>NUCLEOTIDE SEQUENCE [LARGE SCALE GENOMIC DNA]</scope>
    <source>
        <strain evidence="2 3">DSM 9768</strain>
    </source>
</reference>
<dbReference type="Proteomes" id="UP001230005">
    <property type="component" value="Unassembled WGS sequence"/>
</dbReference>
<name>A0ABU0A0D7_9BACI</name>
<dbReference type="InterPro" id="IPR018745">
    <property type="entry name" value="MpsC"/>
</dbReference>
<proteinExistence type="predicted"/>
<keyword evidence="3" id="KW-1185">Reference proteome</keyword>